<evidence type="ECO:0000256" key="1">
    <source>
        <dbReference type="SAM" id="MobiDB-lite"/>
    </source>
</evidence>
<proteinExistence type="predicted"/>
<keyword evidence="3" id="KW-1185">Reference proteome</keyword>
<dbReference type="AlphaFoldDB" id="A0A1W1VDU5"/>
<evidence type="ECO:0000313" key="2">
    <source>
        <dbReference type="EMBL" id="SMB91370.1"/>
    </source>
</evidence>
<feature type="region of interest" description="Disordered" evidence="1">
    <location>
        <begin position="93"/>
        <end position="119"/>
    </location>
</feature>
<feature type="compositionally biased region" description="Basic and acidic residues" evidence="1">
    <location>
        <begin position="93"/>
        <end position="113"/>
    </location>
</feature>
<dbReference type="STRING" id="698762.SAMN00808754_0429"/>
<dbReference type="EMBL" id="LT838272">
    <property type="protein sequence ID" value="SMB91370.1"/>
    <property type="molecule type" value="Genomic_DNA"/>
</dbReference>
<reference evidence="2 3" key="1">
    <citation type="submission" date="2017-04" db="EMBL/GenBank/DDBJ databases">
        <authorList>
            <person name="Afonso C.L."/>
            <person name="Miller P.J."/>
            <person name="Scott M.A."/>
            <person name="Spackman E."/>
            <person name="Goraichik I."/>
            <person name="Dimitrov K.M."/>
            <person name="Suarez D.L."/>
            <person name="Swayne D.E."/>
        </authorList>
    </citation>
    <scope>NUCLEOTIDE SEQUENCE [LARGE SCALE GENOMIC DNA]</scope>
    <source>
        <strain evidence="2 3">ToBE</strain>
    </source>
</reference>
<dbReference type="Proteomes" id="UP000192569">
    <property type="component" value="Chromosome I"/>
</dbReference>
<protein>
    <submittedName>
        <fullName evidence="2">Uncharacterized protein</fullName>
    </submittedName>
</protein>
<accession>A0A1W1VDU5</accession>
<gene>
    <name evidence="2" type="ORF">SAMN00808754_0429</name>
</gene>
<evidence type="ECO:0000313" key="3">
    <source>
        <dbReference type="Proteomes" id="UP000192569"/>
    </source>
</evidence>
<organism evidence="2 3">
    <name type="scientific">Thermanaeromonas toyohensis ToBE</name>
    <dbReference type="NCBI Taxonomy" id="698762"/>
    <lineage>
        <taxon>Bacteria</taxon>
        <taxon>Bacillati</taxon>
        <taxon>Bacillota</taxon>
        <taxon>Clostridia</taxon>
        <taxon>Neomoorellales</taxon>
        <taxon>Neomoorellaceae</taxon>
        <taxon>Thermanaeromonas</taxon>
    </lineage>
</organism>
<sequence>MLQLINPKELQNLSVQELAGLLGLIDLLGILILLQGGSAAQSKGNQILQQALKAVLQGSEGKETSFNPAELAGTLGKNSALFNTLLNLLLSSKEIKPKEKETPEGKPDEEPHRVAGRGR</sequence>
<dbReference type="RefSeq" id="WP_084663581.1">
    <property type="nucleotide sequence ID" value="NZ_LT838272.1"/>
</dbReference>
<name>A0A1W1VDU5_9FIRM</name>